<gene>
    <name evidence="2" type="ORF">SAMN05421804_102315</name>
</gene>
<keyword evidence="1" id="KW-0472">Membrane</keyword>
<sequence length="81" mass="9173">MKLRRWKRSEIFLSNYAFSGPLFRVVIVSSPWTGVLILDNFAGNPRIICIIAILGELFMGLYSGLRNVCSLSHSVNKLLMK</sequence>
<dbReference type="EMBL" id="FNDZ01000002">
    <property type="protein sequence ID" value="SDI42706.1"/>
    <property type="molecule type" value="Genomic_DNA"/>
</dbReference>
<evidence type="ECO:0000313" key="3">
    <source>
        <dbReference type="Proteomes" id="UP000183255"/>
    </source>
</evidence>
<evidence type="ECO:0000313" key="2">
    <source>
        <dbReference type="EMBL" id="SDI42706.1"/>
    </source>
</evidence>
<evidence type="ECO:0000256" key="1">
    <source>
        <dbReference type="SAM" id="Phobius"/>
    </source>
</evidence>
<feature type="transmembrane region" description="Helical" evidence="1">
    <location>
        <begin position="45"/>
        <end position="65"/>
    </location>
</feature>
<reference evidence="2 3" key="1">
    <citation type="submission" date="2016-10" db="EMBL/GenBank/DDBJ databases">
        <authorList>
            <person name="de Groot N.N."/>
        </authorList>
    </citation>
    <scope>NUCLEOTIDE SEQUENCE [LARGE SCALE GENOMIC DNA]</scope>
    <source>
        <strain evidence="2 3">CGMCC 1.5058</strain>
    </source>
</reference>
<accession>A0A1G8KH21</accession>
<dbReference type="Proteomes" id="UP000183255">
    <property type="component" value="Unassembled WGS sequence"/>
</dbReference>
<feature type="transmembrane region" description="Helical" evidence="1">
    <location>
        <begin position="12"/>
        <end position="33"/>
    </location>
</feature>
<organism evidence="2 3">
    <name type="scientific">Proteiniclasticum ruminis</name>
    <dbReference type="NCBI Taxonomy" id="398199"/>
    <lineage>
        <taxon>Bacteria</taxon>
        <taxon>Bacillati</taxon>
        <taxon>Bacillota</taxon>
        <taxon>Clostridia</taxon>
        <taxon>Eubacteriales</taxon>
        <taxon>Clostridiaceae</taxon>
        <taxon>Proteiniclasticum</taxon>
    </lineage>
</organism>
<name>A0A1G8KH21_9CLOT</name>
<keyword evidence="1" id="KW-0812">Transmembrane</keyword>
<protein>
    <submittedName>
        <fullName evidence="2">Uncharacterized protein</fullName>
    </submittedName>
</protein>
<keyword evidence="1" id="KW-1133">Transmembrane helix</keyword>
<proteinExistence type="predicted"/>
<dbReference type="AlphaFoldDB" id="A0A1G8KH21"/>